<comment type="caution">
    <text evidence="1">The sequence shown here is derived from an EMBL/GenBank/DDBJ whole genome shotgun (WGS) entry which is preliminary data.</text>
</comment>
<evidence type="ECO:0000313" key="2">
    <source>
        <dbReference type="Proteomes" id="UP000187203"/>
    </source>
</evidence>
<gene>
    <name evidence="1" type="ORF">COLO4_09202</name>
</gene>
<dbReference type="AlphaFoldDB" id="A0A1R3KD05"/>
<accession>A0A1R3KD05</accession>
<dbReference type="Proteomes" id="UP000187203">
    <property type="component" value="Unassembled WGS sequence"/>
</dbReference>
<evidence type="ECO:0000313" key="1">
    <source>
        <dbReference type="EMBL" id="OMP04908.1"/>
    </source>
</evidence>
<sequence length="43" mass="4978">MLCVCPFVQVETLSWLGEGSMELRKSLEKVKFLCRFLDDCLLP</sequence>
<name>A0A1R3KD05_9ROSI</name>
<keyword evidence="2" id="KW-1185">Reference proteome</keyword>
<reference evidence="2" key="1">
    <citation type="submission" date="2013-09" db="EMBL/GenBank/DDBJ databases">
        <title>Corchorus olitorius genome sequencing.</title>
        <authorList>
            <person name="Alam M."/>
            <person name="Haque M.S."/>
            <person name="Islam M.S."/>
            <person name="Emdad E.M."/>
            <person name="Islam M.M."/>
            <person name="Ahmed B."/>
            <person name="Halim A."/>
            <person name="Hossen Q.M.M."/>
            <person name="Hossain M.Z."/>
            <person name="Ahmed R."/>
            <person name="Khan M.M."/>
            <person name="Islam R."/>
            <person name="Rashid M.M."/>
            <person name="Khan S.A."/>
            <person name="Rahman M.S."/>
            <person name="Alam M."/>
            <person name="Yahiya A.S."/>
            <person name="Khan M.S."/>
            <person name="Azam M.S."/>
            <person name="Haque T."/>
            <person name="Lashkar M.Z.H."/>
            <person name="Akhand A.I."/>
            <person name="Morshed G."/>
            <person name="Roy S."/>
            <person name="Uddin K.S."/>
            <person name="Rabeya T."/>
            <person name="Hossain A.S."/>
            <person name="Chowdhury A."/>
            <person name="Snigdha A.R."/>
            <person name="Mortoza M.S."/>
            <person name="Matin S.A."/>
            <person name="Hoque S.M.E."/>
            <person name="Islam M.K."/>
            <person name="Roy D.K."/>
            <person name="Haider R."/>
            <person name="Moosa M.M."/>
            <person name="Elias S.M."/>
            <person name="Hasan A.M."/>
            <person name="Jahan S."/>
            <person name="Shafiuddin M."/>
            <person name="Mahmood N."/>
            <person name="Shommy N.S."/>
        </authorList>
    </citation>
    <scope>NUCLEOTIDE SEQUENCE [LARGE SCALE GENOMIC DNA]</scope>
    <source>
        <strain evidence="2">cv. O-4</strain>
    </source>
</reference>
<dbReference type="EMBL" id="AWUE01014135">
    <property type="protein sequence ID" value="OMP04908.1"/>
    <property type="molecule type" value="Genomic_DNA"/>
</dbReference>
<protein>
    <submittedName>
        <fullName evidence="1">Uncharacterized protein</fullName>
    </submittedName>
</protein>
<organism evidence="1 2">
    <name type="scientific">Corchorus olitorius</name>
    <dbReference type="NCBI Taxonomy" id="93759"/>
    <lineage>
        <taxon>Eukaryota</taxon>
        <taxon>Viridiplantae</taxon>
        <taxon>Streptophyta</taxon>
        <taxon>Embryophyta</taxon>
        <taxon>Tracheophyta</taxon>
        <taxon>Spermatophyta</taxon>
        <taxon>Magnoliopsida</taxon>
        <taxon>eudicotyledons</taxon>
        <taxon>Gunneridae</taxon>
        <taxon>Pentapetalae</taxon>
        <taxon>rosids</taxon>
        <taxon>malvids</taxon>
        <taxon>Malvales</taxon>
        <taxon>Malvaceae</taxon>
        <taxon>Grewioideae</taxon>
        <taxon>Apeibeae</taxon>
        <taxon>Corchorus</taxon>
    </lineage>
</organism>
<proteinExistence type="predicted"/>